<dbReference type="OrthoDB" id="5981855at2759"/>
<evidence type="ECO:0000256" key="3">
    <source>
        <dbReference type="ARBA" id="ARBA00022989"/>
    </source>
</evidence>
<keyword evidence="2 8" id="KW-0812">Transmembrane</keyword>
<evidence type="ECO:0000313" key="11">
    <source>
        <dbReference type="Proteomes" id="UP000274131"/>
    </source>
</evidence>
<organism evidence="10 11">
    <name type="scientific">Enterobius vermicularis</name>
    <name type="common">Human pinworm</name>
    <dbReference type="NCBI Taxonomy" id="51028"/>
    <lineage>
        <taxon>Eukaryota</taxon>
        <taxon>Metazoa</taxon>
        <taxon>Ecdysozoa</taxon>
        <taxon>Nematoda</taxon>
        <taxon>Chromadorea</taxon>
        <taxon>Rhabditida</taxon>
        <taxon>Spirurina</taxon>
        <taxon>Oxyuridomorpha</taxon>
        <taxon>Oxyuroidea</taxon>
        <taxon>Oxyuridae</taxon>
        <taxon>Enterobius</taxon>
    </lineage>
</organism>
<accession>A0A3P6HCI8</accession>
<dbReference type="Pfam" id="PF00001">
    <property type="entry name" value="7tm_1"/>
    <property type="match status" value="1"/>
</dbReference>
<evidence type="ECO:0000313" key="10">
    <source>
        <dbReference type="EMBL" id="VDD85828.1"/>
    </source>
</evidence>
<keyword evidence="3 8" id="KW-1133">Transmembrane helix</keyword>
<evidence type="ECO:0000256" key="8">
    <source>
        <dbReference type="SAM" id="Phobius"/>
    </source>
</evidence>
<name>A0A3P6HCI8_ENTVE</name>
<dbReference type="Gene3D" id="1.20.1070.10">
    <property type="entry name" value="Rhodopsin 7-helix transmembrane proteins"/>
    <property type="match status" value="1"/>
</dbReference>
<feature type="transmembrane region" description="Helical" evidence="8">
    <location>
        <begin position="6"/>
        <end position="30"/>
    </location>
</feature>
<evidence type="ECO:0000256" key="7">
    <source>
        <dbReference type="ARBA" id="ARBA00023224"/>
    </source>
</evidence>
<feature type="transmembrane region" description="Helical" evidence="8">
    <location>
        <begin position="42"/>
        <end position="69"/>
    </location>
</feature>
<keyword evidence="7" id="KW-0807">Transducer</keyword>
<dbReference type="PANTHER" id="PTHR45695:SF15">
    <property type="entry name" value="OPSIN RH2"/>
    <property type="match status" value="1"/>
</dbReference>
<dbReference type="InterPro" id="IPR000276">
    <property type="entry name" value="GPCR_Rhodpsn"/>
</dbReference>
<feature type="domain" description="G-protein coupled receptors family 1 profile" evidence="9">
    <location>
        <begin position="21"/>
        <end position="103"/>
    </location>
</feature>
<dbReference type="Proteomes" id="UP000274131">
    <property type="component" value="Unassembled WGS sequence"/>
</dbReference>
<dbReference type="GO" id="GO:0004930">
    <property type="term" value="F:G protein-coupled receptor activity"/>
    <property type="evidence" value="ECO:0007669"/>
    <property type="project" value="UniProtKB-KW"/>
</dbReference>
<evidence type="ECO:0000256" key="2">
    <source>
        <dbReference type="ARBA" id="ARBA00022692"/>
    </source>
</evidence>
<reference evidence="10 11" key="1">
    <citation type="submission" date="2018-10" db="EMBL/GenBank/DDBJ databases">
        <authorList>
            <consortium name="Pathogen Informatics"/>
        </authorList>
    </citation>
    <scope>NUCLEOTIDE SEQUENCE [LARGE SCALE GENOMIC DNA]</scope>
</reference>
<dbReference type="AlphaFoldDB" id="A0A3P6HCI8"/>
<proteinExistence type="predicted"/>
<feature type="transmembrane region" description="Helical" evidence="8">
    <location>
        <begin position="81"/>
        <end position="102"/>
    </location>
</feature>
<keyword evidence="6" id="KW-0675">Receptor</keyword>
<evidence type="ECO:0000256" key="4">
    <source>
        <dbReference type="ARBA" id="ARBA00023040"/>
    </source>
</evidence>
<gene>
    <name evidence="10" type="ORF">EVEC_LOCUS971</name>
</gene>
<keyword evidence="5 8" id="KW-0472">Membrane</keyword>
<protein>
    <recommendedName>
        <fullName evidence="9">G-protein coupled receptors family 1 profile domain-containing protein</fullName>
    </recommendedName>
</protein>
<dbReference type="GO" id="GO:0005886">
    <property type="term" value="C:plasma membrane"/>
    <property type="evidence" value="ECO:0007669"/>
    <property type="project" value="TreeGrafter"/>
</dbReference>
<evidence type="ECO:0000256" key="5">
    <source>
        <dbReference type="ARBA" id="ARBA00023136"/>
    </source>
</evidence>
<comment type="subcellular location">
    <subcellularLocation>
        <location evidence="1">Membrane</location>
        <topology evidence="1">Multi-pass membrane protein</topology>
    </subcellularLocation>
</comment>
<dbReference type="PROSITE" id="PS50262">
    <property type="entry name" value="G_PROTEIN_RECEP_F1_2"/>
    <property type="match status" value="1"/>
</dbReference>
<dbReference type="PANTHER" id="PTHR45695">
    <property type="entry name" value="LEUCOKININ RECEPTOR-RELATED"/>
    <property type="match status" value="1"/>
</dbReference>
<dbReference type="SUPFAM" id="SSF81321">
    <property type="entry name" value="Family A G protein-coupled receptor-like"/>
    <property type="match status" value="1"/>
</dbReference>
<sequence length="103" mass="11228">MVTSDILGGLCFIIIIIGCIGNIFVIYVLLKDRKAALSGSINLLLLNLAFADLGNLIACSSDLAVILYGKGWFLPSVLCPLLHFLEEFFLYASVLMQASFILQ</sequence>
<evidence type="ECO:0000256" key="1">
    <source>
        <dbReference type="ARBA" id="ARBA00004141"/>
    </source>
</evidence>
<evidence type="ECO:0000259" key="9">
    <source>
        <dbReference type="PROSITE" id="PS50262"/>
    </source>
</evidence>
<dbReference type="InterPro" id="IPR017452">
    <property type="entry name" value="GPCR_Rhodpsn_7TM"/>
</dbReference>
<keyword evidence="11" id="KW-1185">Reference proteome</keyword>
<dbReference type="STRING" id="51028.A0A3P6HCI8"/>
<keyword evidence="4" id="KW-0297">G-protein coupled receptor</keyword>
<dbReference type="PRINTS" id="PR00237">
    <property type="entry name" value="GPCRRHODOPSN"/>
</dbReference>
<dbReference type="EMBL" id="UXUI01007154">
    <property type="protein sequence ID" value="VDD85828.1"/>
    <property type="molecule type" value="Genomic_DNA"/>
</dbReference>
<evidence type="ECO:0000256" key="6">
    <source>
        <dbReference type="ARBA" id="ARBA00023170"/>
    </source>
</evidence>